<dbReference type="SUPFAM" id="SSF51658">
    <property type="entry name" value="Xylose isomerase-like"/>
    <property type="match status" value="1"/>
</dbReference>
<evidence type="ECO:0000313" key="6">
    <source>
        <dbReference type="EMBL" id="CAF4693301.1"/>
    </source>
</evidence>
<comment type="caution">
    <text evidence="4">The sequence shown here is derived from an EMBL/GenBank/DDBJ whole genome shotgun (WGS) entry which is preliminary data.</text>
</comment>
<dbReference type="GO" id="GO:0005975">
    <property type="term" value="P:carbohydrate metabolic process"/>
    <property type="evidence" value="ECO:0007669"/>
    <property type="project" value="InterPro"/>
</dbReference>
<evidence type="ECO:0000313" key="4">
    <source>
        <dbReference type="EMBL" id="CAF4532033.1"/>
    </source>
</evidence>
<feature type="non-terminal residue" evidence="4">
    <location>
        <position position="1"/>
    </location>
</feature>
<name>A0A8S2XYY1_9BILA</name>
<evidence type="ECO:0000256" key="3">
    <source>
        <dbReference type="ARBA" id="ARBA00023277"/>
    </source>
</evidence>
<organism evidence="4 8">
    <name type="scientific">Rotaria magnacalcarata</name>
    <dbReference type="NCBI Taxonomy" id="392030"/>
    <lineage>
        <taxon>Eukaryota</taxon>
        <taxon>Metazoa</taxon>
        <taxon>Spiralia</taxon>
        <taxon>Gnathifera</taxon>
        <taxon>Rotifera</taxon>
        <taxon>Eurotatoria</taxon>
        <taxon>Bdelloidea</taxon>
        <taxon>Philodinida</taxon>
        <taxon>Philodinidae</taxon>
        <taxon>Rotaria</taxon>
    </lineage>
</organism>
<evidence type="ECO:0000313" key="5">
    <source>
        <dbReference type="EMBL" id="CAF4612953.1"/>
    </source>
</evidence>
<dbReference type="EMBL" id="CAJOBH010101040">
    <property type="protein sequence ID" value="CAF4612953.1"/>
    <property type="molecule type" value="Genomic_DNA"/>
</dbReference>
<dbReference type="Proteomes" id="UP000681720">
    <property type="component" value="Unassembled WGS sequence"/>
</dbReference>
<dbReference type="EMBL" id="CAJOBJ010176885">
    <property type="protein sequence ID" value="CAF4903742.1"/>
    <property type="molecule type" value="Genomic_DNA"/>
</dbReference>
<keyword evidence="2" id="KW-0413">Isomerase</keyword>
<keyword evidence="3" id="KW-0119">Carbohydrate metabolism</keyword>
<dbReference type="GO" id="GO:0046872">
    <property type="term" value="F:metal ion binding"/>
    <property type="evidence" value="ECO:0007669"/>
    <property type="project" value="UniProtKB-KW"/>
</dbReference>
<evidence type="ECO:0000256" key="2">
    <source>
        <dbReference type="ARBA" id="ARBA00023235"/>
    </source>
</evidence>
<reference evidence="4" key="1">
    <citation type="submission" date="2021-02" db="EMBL/GenBank/DDBJ databases">
        <authorList>
            <person name="Nowell W R."/>
        </authorList>
    </citation>
    <scope>NUCLEOTIDE SEQUENCE</scope>
</reference>
<accession>A0A8S2XYY1</accession>
<keyword evidence="1" id="KW-0479">Metal-binding</keyword>
<dbReference type="PANTHER" id="PTHR48306:SF1">
    <property type="entry name" value="XYLOSE ISOMERASE"/>
    <property type="match status" value="1"/>
</dbReference>
<dbReference type="Gene3D" id="3.20.20.150">
    <property type="entry name" value="Divalent-metal-dependent TIM barrel enzymes"/>
    <property type="match status" value="1"/>
</dbReference>
<protein>
    <recommendedName>
        <fullName evidence="9">Xylose isomerase</fullName>
    </recommendedName>
</protein>
<dbReference type="PANTHER" id="PTHR48306">
    <property type="entry name" value="XYLOSE ISOMERASE"/>
    <property type="match status" value="1"/>
</dbReference>
<gene>
    <name evidence="4" type="ORF">BYL167_LOCUS37346</name>
    <name evidence="5" type="ORF">BYL167_LOCUS40623</name>
    <name evidence="6" type="ORF">GIL414_LOCUS42766</name>
    <name evidence="7" type="ORF">GIL414_LOCUS51971</name>
</gene>
<evidence type="ECO:0000313" key="7">
    <source>
        <dbReference type="EMBL" id="CAF4903742.1"/>
    </source>
</evidence>
<evidence type="ECO:0000313" key="8">
    <source>
        <dbReference type="Proteomes" id="UP000681967"/>
    </source>
</evidence>
<dbReference type="EMBL" id="CAJOBH010084311">
    <property type="protein sequence ID" value="CAF4532033.1"/>
    <property type="molecule type" value="Genomic_DNA"/>
</dbReference>
<dbReference type="AlphaFoldDB" id="A0A8S2XYY1"/>
<evidence type="ECO:0000256" key="1">
    <source>
        <dbReference type="ARBA" id="ARBA00022723"/>
    </source>
</evidence>
<sequence>MGFLNYYGLNKDFKLNIEPNHTTMAGHAYEHDVEMCSR</sequence>
<dbReference type="EMBL" id="CAJOBJ010124628">
    <property type="protein sequence ID" value="CAF4693301.1"/>
    <property type="molecule type" value="Genomic_DNA"/>
</dbReference>
<dbReference type="Proteomes" id="UP000681967">
    <property type="component" value="Unassembled WGS sequence"/>
</dbReference>
<evidence type="ECO:0008006" key="9">
    <source>
        <dbReference type="Google" id="ProtNLM"/>
    </source>
</evidence>
<dbReference type="PROSITE" id="PS51415">
    <property type="entry name" value="XYLOSE_ISOMERASE"/>
    <property type="match status" value="1"/>
</dbReference>
<dbReference type="InterPro" id="IPR001998">
    <property type="entry name" value="Xylose_isomerase"/>
</dbReference>
<dbReference type="GO" id="GO:0009045">
    <property type="term" value="F:xylose isomerase activity"/>
    <property type="evidence" value="ECO:0007669"/>
    <property type="project" value="InterPro"/>
</dbReference>
<proteinExistence type="predicted"/>
<dbReference type="InterPro" id="IPR036237">
    <property type="entry name" value="Xyl_isomerase-like_sf"/>
</dbReference>